<name>A0ABQ6LFI4_9RHOB</name>
<evidence type="ECO:0000256" key="1">
    <source>
        <dbReference type="ARBA" id="ARBA00022603"/>
    </source>
</evidence>
<dbReference type="CDD" id="cd02440">
    <property type="entry name" value="AdoMet_MTases"/>
    <property type="match status" value="1"/>
</dbReference>
<evidence type="ECO:0000256" key="2">
    <source>
        <dbReference type="ARBA" id="ARBA00022691"/>
    </source>
</evidence>
<dbReference type="Gene3D" id="3.40.50.150">
    <property type="entry name" value="Vaccinia Virus protein VP39"/>
    <property type="match status" value="1"/>
</dbReference>
<keyword evidence="1 4" id="KW-0808">Transferase</keyword>
<keyword evidence="1 4" id="KW-0489">Methyltransferase</keyword>
<organism evidence="4 5">
    <name type="scientific">Paralimibaculum aggregatum</name>
    <dbReference type="NCBI Taxonomy" id="3036245"/>
    <lineage>
        <taxon>Bacteria</taxon>
        <taxon>Pseudomonadati</taxon>
        <taxon>Pseudomonadota</taxon>
        <taxon>Alphaproteobacteria</taxon>
        <taxon>Rhodobacterales</taxon>
        <taxon>Paracoccaceae</taxon>
        <taxon>Paralimibaculum</taxon>
    </lineage>
</organism>
<protein>
    <submittedName>
        <fullName evidence="4">Methyltransferase</fullName>
    </submittedName>
</protein>
<dbReference type="SUPFAM" id="SSF53335">
    <property type="entry name" value="S-adenosyl-L-methionine-dependent methyltransferases"/>
    <property type="match status" value="1"/>
</dbReference>
<accession>A0ABQ6LFI4</accession>
<dbReference type="PANTHER" id="PTHR47739">
    <property type="entry name" value="TRNA1(VAL) (ADENINE(37)-N6)-METHYLTRANSFERASE"/>
    <property type="match status" value="1"/>
</dbReference>
<reference evidence="4 5" key="1">
    <citation type="submission" date="2023-04" db="EMBL/GenBank/DDBJ databases">
        <title>Marinoamorphus aggregata gen. nov., sp. Nov., isolate from tissue of brittle star Ophioplocus japonicus.</title>
        <authorList>
            <person name="Kawano K."/>
            <person name="Sawayama S."/>
            <person name="Nakagawa S."/>
        </authorList>
    </citation>
    <scope>NUCLEOTIDE SEQUENCE [LARGE SCALE GENOMIC DNA]</scope>
    <source>
        <strain evidence="4 5">NKW23</strain>
    </source>
</reference>
<evidence type="ECO:0000313" key="4">
    <source>
        <dbReference type="EMBL" id="GMG82083.1"/>
    </source>
</evidence>
<dbReference type="GO" id="GO:0008168">
    <property type="term" value="F:methyltransferase activity"/>
    <property type="evidence" value="ECO:0007669"/>
    <property type="project" value="UniProtKB-KW"/>
</dbReference>
<dbReference type="RefSeq" id="WP_285670827.1">
    <property type="nucleotide sequence ID" value="NZ_BSYI01000007.1"/>
</dbReference>
<dbReference type="Proteomes" id="UP001239909">
    <property type="component" value="Unassembled WGS sequence"/>
</dbReference>
<dbReference type="Pfam" id="PF05175">
    <property type="entry name" value="MTS"/>
    <property type="match status" value="1"/>
</dbReference>
<keyword evidence="2" id="KW-0949">S-adenosyl-L-methionine</keyword>
<dbReference type="PANTHER" id="PTHR47739:SF1">
    <property type="entry name" value="TRNA1(VAL) (ADENINE(37)-N6)-METHYLTRANSFERASE"/>
    <property type="match status" value="1"/>
</dbReference>
<dbReference type="GO" id="GO:0032259">
    <property type="term" value="P:methylation"/>
    <property type="evidence" value="ECO:0007669"/>
    <property type="project" value="UniProtKB-KW"/>
</dbReference>
<keyword evidence="5" id="KW-1185">Reference proteome</keyword>
<evidence type="ECO:0000313" key="5">
    <source>
        <dbReference type="Proteomes" id="UP001239909"/>
    </source>
</evidence>
<comment type="caution">
    <text evidence="4">The sequence shown here is derived from an EMBL/GenBank/DDBJ whole genome shotgun (WGS) entry which is preliminary data.</text>
</comment>
<dbReference type="InterPro" id="IPR050210">
    <property type="entry name" value="tRNA_Adenine-N(6)_MTase"/>
</dbReference>
<sequence>MSLAAPDAALTEDHFLGGRVRLLQPKAGYRAATDPVLLAAAVPAEPGERVLDLGCGAGAATLCLAARVPGLVLAGLELQPAYLALAARNAALNGVAVALHEGDVAAPPAALRAQSFDHAIMNPPFHAPADLASPVEGRDIAHRIRTDLAAWIGCALARLRPRGRLTLIQRAERLPEILAAIGDRAGGIVVRPLAARVGRDAKRVLLTARKGSRGPFRLAAPLILHAGTAHLADREDFTAEARAILRDAAPLAL</sequence>
<dbReference type="InterPro" id="IPR007848">
    <property type="entry name" value="Small_mtfrase_dom"/>
</dbReference>
<feature type="domain" description="Methyltransferase small" evidence="3">
    <location>
        <begin position="37"/>
        <end position="133"/>
    </location>
</feature>
<evidence type="ECO:0000259" key="3">
    <source>
        <dbReference type="Pfam" id="PF05175"/>
    </source>
</evidence>
<proteinExistence type="predicted"/>
<dbReference type="InterPro" id="IPR029063">
    <property type="entry name" value="SAM-dependent_MTases_sf"/>
</dbReference>
<dbReference type="EMBL" id="BSYI01000007">
    <property type="protein sequence ID" value="GMG82083.1"/>
    <property type="molecule type" value="Genomic_DNA"/>
</dbReference>
<gene>
    <name evidence="4" type="ORF">LNKW23_12960</name>
</gene>